<dbReference type="GO" id="GO:0089718">
    <property type="term" value="P:amino acid import across plasma membrane"/>
    <property type="evidence" value="ECO:0007669"/>
    <property type="project" value="TreeGrafter"/>
</dbReference>
<comment type="similarity">
    <text evidence="2">Belongs to the sodium:neurotransmitter symporter (SNF) (TC 2.A.22) family.</text>
</comment>
<dbReference type="SUPFAM" id="SSF57924">
    <property type="entry name" value="Inhibitor of apoptosis (IAP) repeat"/>
    <property type="match status" value="1"/>
</dbReference>
<feature type="compositionally biased region" description="Polar residues" evidence="8">
    <location>
        <begin position="798"/>
        <end position="810"/>
    </location>
</feature>
<feature type="transmembrane region" description="Helical" evidence="9">
    <location>
        <begin position="333"/>
        <end position="352"/>
    </location>
</feature>
<sequence>MPSSSAVHHNGSGSVSATLEEISHVSCPQCSQSSSSRSGRNSASHSSNATTTTNSSSNHRRRERRRRHQNGSSSSSAAQGSSSSSTGSNGGRGSRHRHHGGSHSRCRRNGNRSSSSANSHSRSNRSRRSEVRRSPASHEVPMEFGPEEEASKCQTRQWPHNISFMFAGLSCTLGLFGISRFAILTIDFGAVFIVQFLLLSLVFGIPIMTFFASVGQYLGSGVVDMWRISPIFQGVGISIMLTHAVYGLYNIACLSWLFAFLRDSFISNFDQYRWTLCFPETNYNRGCEEHLFNGSVAPLEQTIPDYFSGVALKRASPLYPQGSHYSGDMRFQTLFHIIVIWMALFIGLSTGLKSYGKVCVLFGLTPVAGFLVFSTKIIGLMPWESFQHWFYASNWEGFTTNGQSWICAARECFFTWCFLGGVMIQLGSHNKFRHQLIRDTSLIVIVTLGVLMLSGSLGVALGHIISHSGYKYGVSSFETYHTYGFLKKMPSRHARLLNNLPTPAAYKRARAENTAHISFLAGIRILEPGRDPEKYSGYQVMRLSTELVPSVAAILGPRLLSPLWVALFYFSMILFGLAQQLAVCHTVVSGLLAVRPEHFLEFESALTFITCLLGLVFCFPMATELGIYVVYFLDYVIGCAWWIIILYLIQVFAMFVIRSKAYGADRVVTVLFKPKQLCSQHVGPLLAFIWHVILPVGLLVLGVVSFKTGNFDEMFDWTSPSSNYHYLPSWVRELGAMLQILPLIMVPFVAIVQSCRYYLYGPQDLYDRVQLLYRPTFANQREQQLRSAGVQRNVVLTNFSSNSNTPTRPLSNDPPPKYTPPPSYSTATGARLARFLRQSFRQSVRRIRDITTINSAALTVESSDHVISNGAAADGLARKPNSNPVDQEAPPPDYATVVIEATGGQQPSHADIELDPTVTSFNSGIGNAGFSMDSDFPLTSLSSFRSSRQPLSLSPTHNLGASAPQTTLQSFQGHHFDGEPRSLERSVIQSSSFRHSLPSDSEPLSRVDSEAILIHSAEPIDRIRPGRDLGCDLYSKPVGSLLERDQITPSRASTMSLGGTELSEIEARSGGSSSSEEDIEMAEARNINIIGAGRNIHLNSESDTLVLEMDMSTSSVRSLHMMSDKCKRIVDISVFMLRYVSEVILIWRVFVGFLWHGQHAMAVISLLFIFYPILASIVLDLCHRESPDVVHDMATSSHEDPGWVGRRVNKKINPYVIVRSGFRYINHIYHDQHNQAERIVSSLMESQDFMARYLSFPQLLVQGTSIFWECGSRETCDIGSVAWYRFAQIIISYLSLVSSTKAQLIRSQPLPLPRIRAIISHLEPYISIAHLLLMLSISGGMVFNGSVLIKISWTIFVAMMWWVHPLWSRSIFYSLAIQAGSWGCFYWFILDHQPLNEAMISAWLMGFLVTFSLNKVSMVFHHYFIGKPLVYPLFSDSQSRFNSFPRTWNHPLATSDTLIASGHFYEQFSEDNFVTRCYSCGKSFRGWSQLTTTELEVKFLHHVFCRYFKNKDAMTNEEVEVNKPLLERKPPNAVDLYVFLVRMTVYITFFLSWSQFVIQPLRFQILTRAALGLLVVGMFLDCLILVIFTNRWLQSGLGVSRLCWSALRLMINFKKHPVHGIKSTIFTNQYMLLIHGLTFATPMGQLPILEYDGVVLAQSCAIAKFLARKTNLVPKSDLDEARADMIIDFIKDGQVRIAMAWHRTGAEREEAAKKLFTVDMPEFFKTAEKLLKQNGGKYFAGEALSYADIGMFDQLEAINWPDHPFMKDLPHQEERLKIINQYSLLGDFLDRVRQNPGIKNWLDKRPVFKGL</sequence>
<dbReference type="Gene3D" id="1.10.1170.10">
    <property type="entry name" value="Inhibitor Of Apoptosis Protein (2mihbC-IAP-1), Chain A"/>
    <property type="match status" value="1"/>
</dbReference>
<dbReference type="InterPro" id="IPR000175">
    <property type="entry name" value="Na/ntran_symport"/>
</dbReference>
<evidence type="ECO:0000256" key="8">
    <source>
        <dbReference type="SAM" id="MobiDB-lite"/>
    </source>
</evidence>
<feature type="region of interest" description="Disordered" evidence="8">
    <location>
        <begin position="798"/>
        <end position="826"/>
    </location>
</feature>
<feature type="transmembrane region" description="Helical" evidence="9">
    <location>
        <begin position="235"/>
        <end position="259"/>
    </location>
</feature>
<evidence type="ECO:0000256" key="3">
    <source>
        <dbReference type="ARBA" id="ARBA00022448"/>
    </source>
</evidence>
<dbReference type="GO" id="GO:0005283">
    <property type="term" value="F:amino acid:sodium symporter activity"/>
    <property type="evidence" value="ECO:0007669"/>
    <property type="project" value="TreeGrafter"/>
</dbReference>
<feature type="transmembrane region" description="Helical" evidence="9">
    <location>
        <begin position="1161"/>
        <end position="1182"/>
    </location>
</feature>
<feature type="transmembrane region" description="Helical" evidence="9">
    <location>
        <begin position="1536"/>
        <end position="1558"/>
    </location>
</feature>
<feature type="transmembrane region" description="Helical" evidence="9">
    <location>
        <begin position="736"/>
        <end position="759"/>
    </location>
</feature>
<keyword evidence="6 9" id="KW-1133">Transmembrane helix</keyword>
<feature type="transmembrane region" description="Helical" evidence="9">
    <location>
        <begin position="1341"/>
        <end position="1364"/>
    </location>
</feature>
<feature type="transmembrane region" description="Helical" evidence="9">
    <location>
        <begin position="685"/>
        <end position="706"/>
    </location>
</feature>
<evidence type="ECO:0000313" key="13">
    <source>
        <dbReference type="Proteomes" id="UP000318571"/>
    </source>
</evidence>
<dbReference type="Pfam" id="PF00209">
    <property type="entry name" value="SNF"/>
    <property type="match status" value="1"/>
</dbReference>
<evidence type="ECO:0000259" key="10">
    <source>
        <dbReference type="PROSITE" id="PS50404"/>
    </source>
</evidence>
<dbReference type="InterPro" id="IPR036282">
    <property type="entry name" value="Glutathione-S-Trfase_C_sf"/>
</dbReference>
<dbReference type="Proteomes" id="UP000318571">
    <property type="component" value="Chromosome 5"/>
</dbReference>
<feature type="transmembrane region" description="Helical" evidence="9">
    <location>
        <begin position="606"/>
        <end position="629"/>
    </location>
</feature>
<dbReference type="InterPro" id="IPR036249">
    <property type="entry name" value="Thioredoxin-like_sf"/>
</dbReference>
<dbReference type="SFLD" id="SFLDS00019">
    <property type="entry name" value="Glutathione_Transferase_(cytos"/>
    <property type="match status" value="1"/>
</dbReference>
<dbReference type="CDD" id="cd03192">
    <property type="entry name" value="GST_C_Sigma_like"/>
    <property type="match status" value="1"/>
</dbReference>
<dbReference type="EMBL" id="VCGU01000004">
    <property type="protein sequence ID" value="TRY76344.1"/>
    <property type="molecule type" value="Genomic_DNA"/>
</dbReference>
<dbReference type="SUPFAM" id="SSF52833">
    <property type="entry name" value="Thioredoxin-like"/>
    <property type="match status" value="1"/>
</dbReference>
<dbReference type="SUPFAM" id="SSF161070">
    <property type="entry name" value="SNF-like"/>
    <property type="match status" value="1"/>
</dbReference>
<dbReference type="Pfam" id="PF14497">
    <property type="entry name" value="GST_C_3"/>
    <property type="match status" value="1"/>
</dbReference>
<accession>A0A553PF93</accession>
<dbReference type="InterPro" id="IPR037272">
    <property type="entry name" value="SNS_sf"/>
</dbReference>
<comment type="caution">
    <text evidence="12">The sequence shown here is derived from an EMBL/GenBank/DDBJ whole genome shotgun (WGS) entry which is preliminary data.</text>
</comment>
<evidence type="ECO:0000259" key="11">
    <source>
        <dbReference type="PROSITE" id="PS50405"/>
    </source>
</evidence>
<dbReference type="Gene3D" id="3.40.30.10">
    <property type="entry name" value="Glutaredoxin"/>
    <property type="match status" value="1"/>
</dbReference>
<feature type="region of interest" description="Disordered" evidence="8">
    <location>
        <begin position="1"/>
        <end position="152"/>
    </location>
</feature>
<feature type="transmembrane region" description="Helical" evidence="9">
    <location>
        <begin position="442"/>
        <end position="465"/>
    </location>
</feature>
<proteinExistence type="inferred from homology"/>
<keyword evidence="3" id="KW-0813">Transport</keyword>
<dbReference type="PROSITE" id="PS50143">
    <property type="entry name" value="BIR_REPEAT_2"/>
    <property type="match status" value="1"/>
</dbReference>
<keyword evidence="5" id="KW-0769">Symport</keyword>
<dbReference type="InterPro" id="IPR004046">
    <property type="entry name" value="GST_C"/>
</dbReference>
<evidence type="ECO:0000256" key="2">
    <source>
        <dbReference type="ARBA" id="ARBA00006459"/>
    </source>
</evidence>
<dbReference type="SUPFAM" id="SSF47616">
    <property type="entry name" value="GST C-terminal domain-like"/>
    <property type="match status" value="1"/>
</dbReference>
<dbReference type="Gene3D" id="1.20.1050.10">
    <property type="match status" value="1"/>
</dbReference>
<feature type="compositionally biased region" description="Basic and acidic residues" evidence="8">
    <location>
        <begin position="974"/>
        <end position="984"/>
    </location>
</feature>
<feature type="region of interest" description="Disordered" evidence="8">
    <location>
        <begin position="971"/>
        <end position="1005"/>
    </location>
</feature>
<dbReference type="GO" id="GO:0015179">
    <property type="term" value="F:L-amino acid transmembrane transporter activity"/>
    <property type="evidence" value="ECO:0007669"/>
    <property type="project" value="TreeGrafter"/>
</dbReference>
<feature type="transmembrane region" description="Helical" evidence="9">
    <location>
        <begin position="635"/>
        <end position="657"/>
    </location>
</feature>
<evidence type="ECO:0000256" key="6">
    <source>
        <dbReference type="ARBA" id="ARBA00022989"/>
    </source>
</evidence>
<feature type="domain" description="GST C-terminal" evidence="11">
    <location>
        <begin position="1676"/>
        <end position="1810"/>
    </location>
</feature>
<comment type="subcellular location">
    <subcellularLocation>
        <location evidence="1">Membrane</location>
        <topology evidence="1">Multi-pass membrane protein</topology>
    </subcellularLocation>
</comment>
<gene>
    <name evidence="12" type="ORF">TCAL_08355</name>
</gene>
<evidence type="ECO:0000256" key="9">
    <source>
        <dbReference type="SAM" id="Phobius"/>
    </source>
</evidence>
<evidence type="ECO:0000256" key="5">
    <source>
        <dbReference type="ARBA" id="ARBA00022847"/>
    </source>
</evidence>
<evidence type="ECO:0008006" key="14">
    <source>
        <dbReference type="Google" id="ProtNLM"/>
    </source>
</evidence>
<name>A0A553PF93_TIGCA</name>
<evidence type="ECO:0000313" key="12">
    <source>
        <dbReference type="EMBL" id="TRY76344.1"/>
    </source>
</evidence>
<evidence type="ECO:0000256" key="1">
    <source>
        <dbReference type="ARBA" id="ARBA00004141"/>
    </source>
</evidence>
<feature type="compositionally biased region" description="Low complexity" evidence="8">
    <location>
        <begin position="111"/>
        <end position="121"/>
    </location>
</feature>
<feature type="domain" description="GST N-terminal" evidence="10">
    <location>
        <begin position="1593"/>
        <end position="1674"/>
    </location>
</feature>
<evidence type="ECO:0000256" key="7">
    <source>
        <dbReference type="ARBA" id="ARBA00023136"/>
    </source>
</evidence>
<dbReference type="PROSITE" id="PS50404">
    <property type="entry name" value="GST_NTER"/>
    <property type="match status" value="1"/>
</dbReference>
<organism evidence="12 13">
    <name type="scientific">Tigriopus californicus</name>
    <name type="common">Marine copepod</name>
    <dbReference type="NCBI Taxonomy" id="6832"/>
    <lineage>
        <taxon>Eukaryota</taxon>
        <taxon>Metazoa</taxon>
        <taxon>Ecdysozoa</taxon>
        <taxon>Arthropoda</taxon>
        <taxon>Crustacea</taxon>
        <taxon>Multicrustacea</taxon>
        <taxon>Hexanauplia</taxon>
        <taxon>Copepoda</taxon>
        <taxon>Harpacticoida</taxon>
        <taxon>Harpacticidae</taxon>
        <taxon>Tigriopus</taxon>
    </lineage>
</organism>
<feature type="compositionally biased region" description="Pro residues" evidence="8">
    <location>
        <begin position="812"/>
        <end position="823"/>
    </location>
</feature>
<feature type="transmembrane region" description="Helical" evidence="9">
    <location>
        <begin position="1402"/>
        <end position="1425"/>
    </location>
</feature>
<keyword evidence="4 9" id="KW-0812">Transmembrane</keyword>
<feature type="compositionally biased region" description="Low complexity" evidence="8">
    <location>
        <begin position="70"/>
        <end position="87"/>
    </location>
</feature>
<dbReference type="InterPro" id="IPR004045">
    <property type="entry name" value="Glutathione_S-Trfase_N"/>
</dbReference>
<feature type="compositionally biased region" description="Basic residues" evidence="8">
    <location>
        <begin position="58"/>
        <end position="69"/>
    </location>
</feature>
<keyword evidence="7 9" id="KW-0472">Membrane</keyword>
<feature type="transmembrane region" description="Helical" evidence="9">
    <location>
        <begin position="1129"/>
        <end position="1155"/>
    </location>
</feature>
<feature type="transmembrane region" description="Helical" evidence="9">
    <location>
        <begin position="1370"/>
        <end position="1390"/>
    </location>
</feature>
<dbReference type="PROSITE" id="PS50267">
    <property type="entry name" value="NA_NEUROTRAN_SYMP_3"/>
    <property type="match status" value="1"/>
</dbReference>
<keyword evidence="13" id="KW-1185">Reference proteome</keyword>
<reference evidence="12 13" key="1">
    <citation type="journal article" date="2018" name="Nat. Ecol. Evol.">
        <title>Genomic signatures of mitonuclear coevolution across populations of Tigriopus californicus.</title>
        <authorList>
            <person name="Barreto F.S."/>
            <person name="Watson E.T."/>
            <person name="Lima T.G."/>
            <person name="Willett C.S."/>
            <person name="Edmands S."/>
            <person name="Li W."/>
            <person name="Burton R.S."/>
        </authorList>
    </citation>
    <scope>NUCLEOTIDE SEQUENCE [LARGE SCALE GENOMIC DNA]</scope>
    <source>
        <strain evidence="12 13">San Diego</strain>
    </source>
</reference>
<dbReference type="InterPro" id="IPR010987">
    <property type="entry name" value="Glutathione-S-Trfase_C-like"/>
</dbReference>
<dbReference type="PANTHER" id="PTHR11616">
    <property type="entry name" value="SODIUM/CHLORIDE DEPENDENT TRANSPORTER"/>
    <property type="match status" value="1"/>
</dbReference>
<feature type="compositionally biased region" description="Low complexity" evidence="8">
    <location>
        <begin position="24"/>
        <end position="57"/>
    </location>
</feature>
<feature type="transmembrane region" description="Helical" evidence="9">
    <location>
        <begin position="1570"/>
        <end position="1593"/>
    </location>
</feature>
<dbReference type="PANTHER" id="PTHR11616:SF323">
    <property type="entry name" value="SODIUM-DEPENDENT TRANSPORTER BEDRAGGLED"/>
    <property type="match status" value="1"/>
</dbReference>
<feature type="transmembrane region" description="Helical" evidence="9">
    <location>
        <begin position="359"/>
        <end position="383"/>
    </location>
</feature>
<dbReference type="PROSITE" id="PS50405">
    <property type="entry name" value="GST_CTER"/>
    <property type="match status" value="1"/>
</dbReference>
<evidence type="ECO:0000256" key="4">
    <source>
        <dbReference type="ARBA" id="ARBA00022692"/>
    </source>
</evidence>
<feature type="compositionally biased region" description="Polar residues" evidence="8">
    <location>
        <begin position="1"/>
        <end position="17"/>
    </location>
</feature>
<dbReference type="InterPro" id="IPR001370">
    <property type="entry name" value="BIR_rpt"/>
</dbReference>
<dbReference type="InterPro" id="IPR040079">
    <property type="entry name" value="Glutathione_S-Trfase"/>
</dbReference>
<protein>
    <recommendedName>
        <fullName evidence="14">Glutathione S-transferase</fullName>
    </recommendedName>
</protein>
<dbReference type="GO" id="GO:0005886">
    <property type="term" value="C:plasma membrane"/>
    <property type="evidence" value="ECO:0007669"/>
    <property type="project" value="TreeGrafter"/>
</dbReference>
<feature type="transmembrane region" description="Helical" evidence="9">
    <location>
        <begin position="189"/>
        <end position="214"/>
    </location>
</feature>
<feature type="transmembrane region" description="Helical" evidence="9">
    <location>
        <begin position="567"/>
        <end position="594"/>
    </location>
</feature>
<feature type="transmembrane region" description="Helical" evidence="9">
    <location>
        <begin position="162"/>
        <end position="183"/>
    </location>
</feature>
<feature type="compositionally biased region" description="Basic residues" evidence="8">
    <location>
        <begin position="93"/>
        <end position="110"/>
    </location>
</feature>